<keyword evidence="2" id="KW-1185">Reference proteome</keyword>
<accession>A0A7Z7N0M0</accession>
<dbReference type="AlphaFoldDB" id="A0A7Z7N0M0"/>
<gene>
    <name evidence="1" type="ORF">SAMN05446927_0621</name>
</gene>
<dbReference type="OrthoDB" id="8956973at2"/>
<evidence type="ECO:0000313" key="1">
    <source>
        <dbReference type="EMBL" id="SOE53248.1"/>
    </source>
</evidence>
<dbReference type="EMBL" id="OCSU01000001">
    <property type="protein sequence ID" value="SOE53248.1"/>
    <property type="molecule type" value="Genomic_DNA"/>
</dbReference>
<sequence length="88" mass="9794">MIPELWLTDPDEAYAQWQRAEATGADRHAFANRSITQHCSMVSRLHDYLLARRKTVATFGADHVEGFFADSEGVAAPDYNLSALPQAD</sequence>
<reference evidence="1 2" key="1">
    <citation type="submission" date="2017-09" db="EMBL/GenBank/DDBJ databases">
        <authorList>
            <person name="Varghese N."/>
            <person name="Submissions S."/>
        </authorList>
    </citation>
    <scope>NUCLEOTIDE SEQUENCE [LARGE SCALE GENOMIC DNA]</scope>
    <source>
        <strain evidence="1 2">OK806</strain>
    </source>
</reference>
<dbReference type="Proteomes" id="UP000219522">
    <property type="component" value="Unassembled WGS sequence"/>
</dbReference>
<protein>
    <submittedName>
        <fullName evidence="1">Uncharacterized protein</fullName>
    </submittedName>
</protein>
<comment type="caution">
    <text evidence="1">The sequence shown here is derived from an EMBL/GenBank/DDBJ whole genome shotgun (WGS) entry which is preliminary data.</text>
</comment>
<name>A0A7Z7N0M0_9BURK</name>
<evidence type="ECO:0000313" key="2">
    <source>
        <dbReference type="Proteomes" id="UP000219522"/>
    </source>
</evidence>
<dbReference type="RefSeq" id="WP_143753523.1">
    <property type="nucleotide sequence ID" value="NZ_FCOG02000155.1"/>
</dbReference>
<organism evidence="1 2">
    <name type="scientific">Caballeronia arationis</name>
    <dbReference type="NCBI Taxonomy" id="1777142"/>
    <lineage>
        <taxon>Bacteria</taxon>
        <taxon>Pseudomonadati</taxon>
        <taxon>Pseudomonadota</taxon>
        <taxon>Betaproteobacteria</taxon>
        <taxon>Burkholderiales</taxon>
        <taxon>Burkholderiaceae</taxon>
        <taxon>Caballeronia</taxon>
    </lineage>
</organism>
<proteinExistence type="predicted"/>